<dbReference type="Proteomes" id="UP000217311">
    <property type="component" value="Chromosome"/>
</dbReference>
<dbReference type="Pfam" id="PF20329">
    <property type="entry name" value="DUF6624"/>
    <property type="match status" value="1"/>
</dbReference>
<sequence>MVIALTLASALQTPLPLATLRADPSAARDFDYWSLRAGRTPAEVQALAGSITADDAAKGCRTEAELEIVLGLESAAEANSAAAWRADHEAAAKFERESKALRAKALAGEKVGDQYISRNVQTFVEQAQAARTQRARAVIERVAIDQAGLSVSAPQSPVPGVERRIALRSKHRYCVVSRDNAEWLKTEIRSRGWFTLSADGPDADRAAWLMVQHSDHDPAFQREALALLTRLKDQNETSKRNYAYLYDRLAANEGRNQLYATQARCRAGQREPHPAVDQPEGLEARRAAMGLETLEAYYARWGACPKA</sequence>
<proteinExistence type="predicted"/>
<dbReference type="EMBL" id="CP023315">
    <property type="protein sequence ID" value="ATC33907.1"/>
    <property type="molecule type" value="Genomic_DNA"/>
</dbReference>
<protein>
    <submittedName>
        <fullName evidence="1">Uncharacterized protein</fullName>
    </submittedName>
</protein>
<reference evidence="2" key="1">
    <citation type="submission" date="2017-09" db="EMBL/GenBank/DDBJ databases">
        <title>Genome evolution observed in wild isolates of Caulobacter crescentus.</title>
        <authorList>
            <person name="Ely B."/>
            <person name="Wilson K."/>
            <person name="Scott D."/>
        </authorList>
    </citation>
    <scope>NUCLEOTIDE SEQUENCE [LARGE SCALE GENOMIC DNA]</scope>
    <source>
        <strain evidence="2">CB13b1a</strain>
    </source>
</reference>
<evidence type="ECO:0000313" key="1">
    <source>
        <dbReference type="EMBL" id="ATC33907.1"/>
    </source>
</evidence>
<dbReference type="AlphaFoldDB" id="A0A290MPC2"/>
<accession>A0A290MPC2</accession>
<dbReference type="InterPro" id="IPR046732">
    <property type="entry name" value="DUF6624"/>
</dbReference>
<organism evidence="1 2">
    <name type="scientific">Caulobacter vibrioides</name>
    <name type="common">Caulobacter crescentus</name>
    <dbReference type="NCBI Taxonomy" id="155892"/>
    <lineage>
        <taxon>Bacteria</taxon>
        <taxon>Pseudomonadati</taxon>
        <taxon>Pseudomonadota</taxon>
        <taxon>Alphaproteobacteria</taxon>
        <taxon>Caulobacterales</taxon>
        <taxon>Caulobacteraceae</taxon>
        <taxon>Caulobacter</taxon>
    </lineage>
</organism>
<gene>
    <name evidence="1" type="ORF">CA606_17115</name>
</gene>
<evidence type="ECO:0000313" key="2">
    <source>
        <dbReference type="Proteomes" id="UP000217311"/>
    </source>
</evidence>
<name>A0A290MPC2_CAUVI</name>